<dbReference type="EMBL" id="BRXU01000062">
    <property type="protein sequence ID" value="GLC62271.1"/>
    <property type="molecule type" value="Genomic_DNA"/>
</dbReference>
<keyword evidence="2" id="KW-1185">Reference proteome</keyword>
<accession>A0A9W6C3B6</accession>
<protein>
    <submittedName>
        <fullName evidence="1">Uncharacterized protein</fullName>
    </submittedName>
</protein>
<dbReference type="Proteomes" id="UP001165080">
    <property type="component" value="Unassembled WGS sequence"/>
</dbReference>
<evidence type="ECO:0000313" key="1">
    <source>
        <dbReference type="EMBL" id="GLC62271.1"/>
    </source>
</evidence>
<proteinExistence type="predicted"/>
<organism evidence="1 2">
    <name type="scientific">Pleodorina starrii</name>
    <dbReference type="NCBI Taxonomy" id="330485"/>
    <lineage>
        <taxon>Eukaryota</taxon>
        <taxon>Viridiplantae</taxon>
        <taxon>Chlorophyta</taxon>
        <taxon>core chlorophytes</taxon>
        <taxon>Chlorophyceae</taxon>
        <taxon>CS clade</taxon>
        <taxon>Chlamydomonadales</taxon>
        <taxon>Volvocaceae</taxon>
        <taxon>Pleodorina</taxon>
    </lineage>
</organism>
<dbReference type="AlphaFoldDB" id="A0A9W6C3B6"/>
<name>A0A9W6C3B6_9CHLO</name>
<evidence type="ECO:0000313" key="2">
    <source>
        <dbReference type="Proteomes" id="UP001165080"/>
    </source>
</evidence>
<comment type="caution">
    <text evidence="1">The sequence shown here is derived from an EMBL/GenBank/DDBJ whole genome shotgun (WGS) entry which is preliminary data.</text>
</comment>
<gene>
    <name evidence="1" type="primary">PLESTB003255</name>
    <name evidence="1" type="ORF">PLESTB_001864600</name>
</gene>
<sequence length="157" mass="17325">MSEPISTEQLKQVLDAALMPIFAKLGELNDKVSKLDDKVNDLTVGVKILSAKQHNSSVSRADRLVKVPLANGAEPAQDYPESILHLLVAGNETLPNGTVNNWNKHKSQALLRQYAEDSGDESNTEDEYSSRSRARRLRLARCLGITQAQLNFAQLTL</sequence>
<reference evidence="1 2" key="1">
    <citation type="journal article" date="2023" name="Commun. Biol.">
        <title>Reorganization of the ancestral sex-determining regions during the evolution of trioecy in Pleodorina starrii.</title>
        <authorList>
            <person name="Takahashi K."/>
            <person name="Suzuki S."/>
            <person name="Kawai-Toyooka H."/>
            <person name="Yamamoto K."/>
            <person name="Hamaji T."/>
            <person name="Ootsuki R."/>
            <person name="Yamaguchi H."/>
            <person name="Kawachi M."/>
            <person name="Higashiyama T."/>
            <person name="Nozaki H."/>
        </authorList>
    </citation>
    <scope>NUCLEOTIDE SEQUENCE [LARGE SCALE GENOMIC DNA]</scope>
    <source>
        <strain evidence="1 2">NIES-4479</strain>
    </source>
</reference>